<evidence type="ECO:0000256" key="1">
    <source>
        <dbReference type="ARBA" id="ARBA00022729"/>
    </source>
</evidence>
<keyword evidence="4 8" id="KW-0472">Membrane</keyword>
<keyword evidence="2 8" id="KW-0133">Cell shape</keyword>
<dbReference type="OrthoDB" id="6708821at2"/>
<dbReference type="InterPro" id="IPR011990">
    <property type="entry name" value="TPR-like_helical_dom_sf"/>
</dbReference>
<dbReference type="EMBL" id="CP001560">
    <property type="protein sequence ID" value="AFJ45566.1"/>
    <property type="molecule type" value="Genomic_DNA"/>
</dbReference>
<dbReference type="InterPro" id="IPR007443">
    <property type="entry name" value="LpoA"/>
</dbReference>
<keyword evidence="7 11" id="KW-0449">Lipoprotein</keyword>
<keyword evidence="12" id="KW-1185">Reference proteome</keyword>
<sequence>MVPSNFSRSKAGRCVPVLLAALVFAGCGTRTTDESATHLQGQAQANSGYYLQQMQQATNDTKTTWQLLAIRALLGEGKTQQAVTLFRQLPGQLTAEQQQEAALLNAELTQAQGDRPTAAAMLAKISPQNLSTAQQRRYWQAQVNVTEGKPTLDHLRALIALEPMLPAAEQQKNHDATWHTLARMTQQQAQALVINADENTLQGWLDLQHTWFINRNDPAMMKAAIKDWQTRYPQNPGAKLLPTQLASVQSFKPASTTQIALLLPLSGQAAVFGQTIEQGFMAARSGNLSPQPVSTADDTTDPQQHAQASNITQLTSNDDGVVSPSAASVSDLTGEQPDTAPQAAPVQRAVTPQVSVAGSETSQPAPAPVAPAPAPAGPVANVKVYDTNSQPLNQIIEQARLDGASLIVGPLLKNQVEQLIASNTPLNVLALNQPGKIENRPNICYFALSPEDEARNAADRIWQAGQRSPLILAPHGDLGNRVAEAFTREWVQLGGGTVRQQRFGSVAELRGAINSGAGIALSGTPVSLSGTSSPVYGATSGDDGAVDAAYIVATQPEVALLKPMIAMRTGSRSNAVLYASSRSSQRRTGADFRLEMEGLQYSEIPLLAGENPGLMQQVLSTTRHDYNRARLYAMGADAWTLANNFAQMRQVPGFHIRGNTGELSADANCVIDRKLTWLRYQSGQIISAM</sequence>
<organism evidence="11 12">
    <name type="scientific">Shimwellia blattae (strain ATCC 29907 / DSM 4481 / JCM 1650 / NBRC 105725 / CDC 9005-74)</name>
    <name type="common">Escherichia blattae</name>
    <dbReference type="NCBI Taxonomy" id="630626"/>
    <lineage>
        <taxon>Bacteria</taxon>
        <taxon>Pseudomonadati</taxon>
        <taxon>Pseudomonadota</taxon>
        <taxon>Gammaproteobacteria</taxon>
        <taxon>Enterobacterales</taxon>
        <taxon>Enterobacteriaceae</taxon>
        <taxon>Shimwellia</taxon>
    </lineage>
</organism>
<dbReference type="CDD" id="cd06339">
    <property type="entry name" value="PBP1_YraM_LppC_lipoprotein-like"/>
    <property type="match status" value="1"/>
</dbReference>
<dbReference type="PANTHER" id="PTHR38038">
    <property type="entry name" value="PENICILLIN-BINDING PROTEIN ACTIVATOR LPOA"/>
    <property type="match status" value="1"/>
</dbReference>
<dbReference type="SUPFAM" id="SSF53822">
    <property type="entry name" value="Periplasmic binding protein-like I"/>
    <property type="match status" value="1"/>
</dbReference>
<comment type="function">
    <text evidence="8">Regulator of peptidoglycan synthesis that is essential for the function of penicillin-binding protein 1A (PBP1a).</text>
</comment>
<keyword evidence="3 8" id="KW-0573">Peptidoglycan synthesis</keyword>
<dbReference type="Gene3D" id="3.40.50.2300">
    <property type="match status" value="3"/>
</dbReference>
<dbReference type="Proteomes" id="UP000001955">
    <property type="component" value="Chromosome"/>
</dbReference>
<dbReference type="HOGENOM" id="CLU_026091_1_1_6"/>
<dbReference type="HAMAP" id="MF_01890">
    <property type="entry name" value="LpoA"/>
    <property type="match status" value="1"/>
</dbReference>
<dbReference type="InterPro" id="IPR028082">
    <property type="entry name" value="Peripla_BP_I"/>
</dbReference>
<feature type="compositionally biased region" description="Polar residues" evidence="9">
    <location>
        <begin position="286"/>
        <end position="318"/>
    </location>
</feature>
<dbReference type="eggNOG" id="COG3107">
    <property type="taxonomic scope" value="Bacteria"/>
</dbReference>
<dbReference type="GO" id="GO:0030234">
    <property type="term" value="F:enzyme regulator activity"/>
    <property type="evidence" value="ECO:0007669"/>
    <property type="project" value="UniProtKB-UniRule"/>
</dbReference>
<dbReference type="Gene3D" id="1.25.40.10">
    <property type="entry name" value="Tetratricopeptide repeat domain"/>
    <property type="match status" value="1"/>
</dbReference>
<gene>
    <name evidence="11" type="primary">yraM</name>
    <name evidence="8" type="synonym">lpoA</name>
    <name evidence="11" type="ordered locus">EBL_c04400</name>
</gene>
<evidence type="ECO:0000256" key="4">
    <source>
        <dbReference type="ARBA" id="ARBA00023136"/>
    </source>
</evidence>
<dbReference type="Gene3D" id="1.25.40.650">
    <property type="match status" value="1"/>
</dbReference>
<evidence type="ECO:0000313" key="11">
    <source>
        <dbReference type="EMBL" id="AFJ45566.1"/>
    </source>
</evidence>
<dbReference type="GO" id="GO:0009252">
    <property type="term" value="P:peptidoglycan biosynthetic process"/>
    <property type="evidence" value="ECO:0007669"/>
    <property type="project" value="UniProtKB-UniRule"/>
</dbReference>
<dbReference type="RefSeq" id="WP_002441932.1">
    <property type="nucleotide sequence ID" value="NC_017910.1"/>
</dbReference>
<dbReference type="PATRIC" id="fig|630626.3.peg.436"/>
<reference evidence="11 12" key="1">
    <citation type="journal article" date="2012" name="J. Bacteriol.">
        <title>Complete genome sequence of the B12-producing Shimwellia blattae strain DSM 4481, isolated from a cockroach.</title>
        <authorList>
            <person name="Brzuszkiewicz E."/>
            <person name="Waschkowitz T."/>
            <person name="Wiezer A."/>
            <person name="Daniel R."/>
        </authorList>
    </citation>
    <scope>NUCLEOTIDE SEQUENCE [LARGE SCALE GENOMIC DNA]</scope>
    <source>
        <strain evidence="12">ATCC 29907 / DSM 4481 / JCM 1650 / NBRC 105725 / CDC 9005-74</strain>
    </source>
</reference>
<evidence type="ECO:0000256" key="5">
    <source>
        <dbReference type="ARBA" id="ARBA00023139"/>
    </source>
</evidence>
<evidence type="ECO:0000256" key="2">
    <source>
        <dbReference type="ARBA" id="ARBA00022960"/>
    </source>
</evidence>
<dbReference type="GO" id="GO:0008360">
    <property type="term" value="P:regulation of cell shape"/>
    <property type="evidence" value="ECO:0007669"/>
    <property type="project" value="UniProtKB-KW"/>
</dbReference>
<comment type="similarity">
    <text evidence="8">Belongs to the LpoA family.</text>
</comment>
<evidence type="ECO:0000256" key="8">
    <source>
        <dbReference type="HAMAP-Rule" id="MF_01890"/>
    </source>
</evidence>
<proteinExistence type="inferred from homology"/>
<evidence type="ECO:0000313" key="12">
    <source>
        <dbReference type="Proteomes" id="UP000001955"/>
    </source>
</evidence>
<keyword evidence="1 8" id="KW-0732">Signal</keyword>
<feature type="signal peptide" evidence="10">
    <location>
        <begin position="1"/>
        <end position="25"/>
    </location>
</feature>
<evidence type="ECO:0000256" key="9">
    <source>
        <dbReference type="SAM" id="MobiDB-lite"/>
    </source>
</evidence>
<feature type="region of interest" description="Disordered" evidence="9">
    <location>
        <begin position="285"/>
        <end position="374"/>
    </location>
</feature>
<keyword evidence="6 8" id="KW-0998">Cell outer membrane</keyword>
<protein>
    <recommendedName>
        <fullName evidence="8">Penicillin-binding protein activator LpoA</fullName>
        <shortName evidence="8">PBP activator LpoA</shortName>
    </recommendedName>
</protein>
<comment type="subunit">
    <text evidence="8">Interacts with PBP1a.</text>
</comment>
<feature type="compositionally biased region" description="Pro residues" evidence="9">
    <location>
        <begin position="365"/>
        <end position="374"/>
    </location>
</feature>
<dbReference type="STRING" id="630626.EBL_c04400"/>
<keyword evidence="5" id="KW-0564">Palmitate</keyword>
<accession>I2B4W2</accession>
<dbReference type="AlphaFoldDB" id="I2B4W2"/>
<evidence type="ECO:0000256" key="3">
    <source>
        <dbReference type="ARBA" id="ARBA00022984"/>
    </source>
</evidence>
<name>I2B4W2_SHIBC</name>
<feature type="compositionally biased region" description="Polar residues" evidence="9">
    <location>
        <begin position="350"/>
        <end position="363"/>
    </location>
</feature>
<feature type="chain" id="PRO_5008963368" description="Penicillin-binding protein activator LpoA" evidence="10">
    <location>
        <begin position="26"/>
        <end position="689"/>
    </location>
</feature>
<dbReference type="PANTHER" id="PTHR38038:SF1">
    <property type="entry name" value="PENICILLIN-BINDING PROTEIN ACTIVATOR LPOA"/>
    <property type="match status" value="1"/>
</dbReference>
<evidence type="ECO:0000256" key="6">
    <source>
        <dbReference type="ARBA" id="ARBA00023237"/>
    </source>
</evidence>
<dbReference type="Pfam" id="PF04348">
    <property type="entry name" value="LppC"/>
    <property type="match status" value="2"/>
</dbReference>
<evidence type="ECO:0000256" key="10">
    <source>
        <dbReference type="SAM" id="SignalP"/>
    </source>
</evidence>
<dbReference type="GO" id="GO:0031241">
    <property type="term" value="C:periplasmic side of cell outer membrane"/>
    <property type="evidence" value="ECO:0007669"/>
    <property type="project" value="UniProtKB-UniRule"/>
</dbReference>
<evidence type="ECO:0000256" key="7">
    <source>
        <dbReference type="ARBA" id="ARBA00023288"/>
    </source>
</evidence>
<dbReference type="KEGG" id="ebt:EBL_c04400"/>
<accession>K6VXT2</accession>